<keyword evidence="3 6" id="KW-0732">Signal</keyword>
<feature type="signal peptide" evidence="6">
    <location>
        <begin position="1"/>
        <end position="20"/>
    </location>
</feature>
<evidence type="ECO:0000256" key="3">
    <source>
        <dbReference type="ARBA" id="ARBA00022729"/>
    </source>
</evidence>
<dbReference type="EMBL" id="JAHXRF010000014">
    <property type="protein sequence ID" value="MBW4866229.1"/>
    <property type="molecule type" value="Genomic_DNA"/>
</dbReference>
<dbReference type="GO" id="GO:0009279">
    <property type="term" value="C:cell outer membrane"/>
    <property type="evidence" value="ECO:0007669"/>
    <property type="project" value="UniProtKB-SubCell"/>
</dbReference>
<feature type="domain" description="SusD-like N-terminal" evidence="8">
    <location>
        <begin position="55"/>
        <end position="207"/>
    </location>
</feature>
<dbReference type="Pfam" id="PF14322">
    <property type="entry name" value="SusD-like_3"/>
    <property type="match status" value="1"/>
</dbReference>
<feature type="domain" description="RagB/SusD" evidence="7">
    <location>
        <begin position="315"/>
        <end position="596"/>
    </location>
</feature>
<evidence type="ECO:0000256" key="2">
    <source>
        <dbReference type="ARBA" id="ARBA00006275"/>
    </source>
</evidence>
<dbReference type="SUPFAM" id="SSF48452">
    <property type="entry name" value="TPR-like"/>
    <property type="match status" value="1"/>
</dbReference>
<keyword evidence="4" id="KW-0472">Membrane</keyword>
<dbReference type="RefSeq" id="WP_004377825.1">
    <property type="nucleotide sequence ID" value="NZ_CALIQW010000019.1"/>
</dbReference>
<evidence type="ECO:0000259" key="8">
    <source>
        <dbReference type="Pfam" id="PF14322"/>
    </source>
</evidence>
<evidence type="ECO:0000256" key="4">
    <source>
        <dbReference type="ARBA" id="ARBA00023136"/>
    </source>
</evidence>
<evidence type="ECO:0000313" key="9">
    <source>
        <dbReference type="EMBL" id="MBW4866229.1"/>
    </source>
</evidence>
<feature type="chain" id="PRO_5043610495" evidence="6">
    <location>
        <begin position="21"/>
        <end position="601"/>
    </location>
</feature>
<reference evidence="9" key="1">
    <citation type="submission" date="2021-07" db="EMBL/GenBank/DDBJ databases">
        <title>Genomic diversity and antimicrobial resistance of Prevotella spp. isolated from chronic lung disease airways.</title>
        <authorList>
            <person name="Webb K.A."/>
            <person name="Olagoke O.S."/>
            <person name="Baird T."/>
            <person name="Neill J."/>
            <person name="Pham A."/>
            <person name="Wells T.J."/>
            <person name="Ramsay K.A."/>
            <person name="Bell S.C."/>
            <person name="Sarovich D.S."/>
            <person name="Price E.P."/>
        </authorList>
    </citation>
    <scope>NUCLEOTIDE SEQUENCE</scope>
    <source>
        <strain evidence="9">SCHI0047.S.3</strain>
    </source>
</reference>
<dbReference type="AlphaFoldDB" id="A0AAW4NPR2"/>
<dbReference type="Pfam" id="PF07980">
    <property type="entry name" value="SusD_RagB"/>
    <property type="match status" value="1"/>
</dbReference>
<gene>
    <name evidence="9" type="ORF">KZY68_09470</name>
</gene>
<dbReference type="InterPro" id="IPR011990">
    <property type="entry name" value="TPR-like_helical_dom_sf"/>
</dbReference>
<evidence type="ECO:0000259" key="7">
    <source>
        <dbReference type="Pfam" id="PF07980"/>
    </source>
</evidence>
<evidence type="ECO:0000256" key="1">
    <source>
        <dbReference type="ARBA" id="ARBA00004442"/>
    </source>
</evidence>
<name>A0AAW4NPR2_9BACT</name>
<evidence type="ECO:0000313" key="10">
    <source>
        <dbReference type="Proteomes" id="UP001196873"/>
    </source>
</evidence>
<organism evidence="9 10">
    <name type="scientific">Segatella salivae</name>
    <dbReference type="NCBI Taxonomy" id="228604"/>
    <lineage>
        <taxon>Bacteria</taxon>
        <taxon>Pseudomonadati</taxon>
        <taxon>Bacteroidota</taxon>
        <taxon>Bacteroidia</taxon>
        <taxon>Bacteroidales</taxon>
        <taxon>Prevotellaceae</taxon>
        <taxon>Segatella</taxon>
    </lineage>
</organism>
<evidence type="ECO:0000256" key="6">
    <source>
        <dbReference type="SAM" id="SignalP"/>
    </source>
</evidence>
<dbReference type="PROSITE" id="PS51257">
    <property type="entry name" value="PROKAR_LIPOPROTEIN"/>
    <property type="match status" value="1"/>
</dbReference>
<comment type="subcellular location">
    <subcellularLocation>
        <location evidence="1">Cell outer membrane</location>
    </subcellularLocation>
</comment>
<dbReference type="InterPro" id="IPR033985">
    <property type="entry name" value="SusD-like_N"/>
</dbReference>
<dbReference type="Gene3D" id="1.25.40.390">
    <property type="match status" value="1"/>
</dbReference>
<keyword evidence="5" id="KW-0998">Cell outer membrane</keyword>
<dbReference type="Proteomes" id="UP001196873">
    <property type="component" value="Unassembled WGS sequence"/>
</dbReference>
<accession>A0AAW4NPR2</accession>
<protein>
    <submittedName>
        <fullName evidence="9">RagB/SusD family nutrient uptake outer membrane protein</fullName>
    </submittedName>
</protein>
<comment type="caution">
    <text evidence="9">The sequence shown here is derived from an EMBL/GenBank/DDBJ whole genome shotgun (WGS) entry which is preliminary data.</text>
</comment>
<dbReference type="InterPro" id="IPR012944">
    <property type="entry name" value="SusD_RagB_dom"/>
</dbReference>
<evidence type="ECO:0000256" key="5">
    <source>
        <dbReference type="ARBA" id="ARBA00023237"/>
    </source>
</evidence>
<sequence>MKIKKLFLLTALAFSLVSCSDLFEPAQENNRGLDEIYNEPTYAQGLLGYGYAMLPYNTKSVTDVATDDAVSNDLSNGYLKMATGAWAANNDPMSQWTNRRACIQYLNIFLEQADKVNWAKDEKARKMYCDSRKGEAYALRALNMYFLLMNHGGWDADGKLLGVPNLTASEKPSDDFNKARNTFQECLNQIYNDLEEAEKLLPLDYNDLTNDADVPAKYKAIGVQTAGEYNRVFGAIMRGRISGRIAEAICSQASLLAASPAFAAGTTVNYAKAADDAAKVLDRIGGVSGISPTGNKWFAQTSEIDNLGSGAVPQEILWRGSRTNGDEDWNLGLNQEADNFPPSLYGKGRINPTQNLVDAFPTVTGYPIADSRGGYDAGKPYENRDPRLDMYVIHDGSKYKGKEIKTDITTTGNDDGLNKVSNSTRTGYYMKKLLREDCDPNPNSKNAKYHYPVYIRYTELFLNYAEAANEAWGPKGSGSHGYSAYDVIKAIRDRAGITDVAYLNECASDKGKMRELIRNERRLELCFENKRFADLRRWKAPIDVAAGGVQIKKDGGTTTYKAFKVEDRNYKEYMYYGPIPQSEIQKWTELKQNKGWELNNK</sequence>
<comment type="similarity">
    <text evidence="2">Belongs to the SusD family.</text>
</comment>
<proteinExistence type="inferred from homology"/>